<dbReference type="InterPro" id="IPR011010">
    <property type="entry name" value="DNA_brk_join_enz"/>
</dbReference>
<dbReference type="RefSeq" id="WP_302929421.1">
    <property type="nucleotide sequence ID" value="NZ_JAJEPW010000039.1"/>
</dbReference>
<reference evidence="7" key="1">
    <citation type="submission" date="2021-10" db="EMBL/GenBank/DDBJ databases">
        <title>Anaerobic single-cell dispensing facilitates the cultivation of human gut bacteria.</title>
        <authorList>
            <person name="Afrizal A."/>
        </authorList>
    </citation>
    <scope>NUCLEOTIDE SEQUENCE</scope>
    <source>
        <strain evidence="7">CLA-AA-H272</strain>
    </source>
</reference>
<dbReference type="InterPro" id="IPR002104">
    <property type="entry name" value="Integrase_catalytic"/>
</dbReference>
<sequence>MAKGENIFKRKDGRWEARYIKGYELSGKIKYGFCYGKTYREAKEKVTKCKAALVNGKPIPSTNSRHRFSFYCDEWLRMRKPKVKESTYIKYDTALRKHIKPKLGGCFPMGMTTGLIDDFTEELLFEDELAPKTVHDVLVVLHSILKYTATFFTGGFPAIEINYPKPGKKEMRVLSREEQTRFVSYLLDDMDTCKFGVLLTLFTGVRIGELCALQWGNISLKEQTIRIDATLQRLRDTSAAGSTRTRIVIGTPKSDTSIRTIPITDYTAELCGKMNPHSSAAYVLTGTENYMEPRALQYRMEKYTRECGLEGVHFHTLRHTFATRAVEVGFEIKSLSEVLGHATTTITLDRYVHSSLILKRDNMKKLNAVGF</sequence>
<dbReference type="GO" id="GO:0003677">
    <property type="term" value="F:DNA binding"/>
    <property type="evidence" value="ECO:0007669"/>
    <property type="project" value="UniProtKB-KW"/>
</dbReference>
<evidence type="ECO:0000256" key="2">
    <source>
        <dbReference type="ARBA" id="ARBA00008857"/>
    </source>
</evidence>
<dbReference type="Proteomes" id="UP001199319">
    <property type="component" value="Unassembled WGS sequence"/>
</dbReference>
<dbReference type="Pfam" id="PF00589">
    <property type="entry name" value="Phage_integrase"/>
    <property type="match status" value="1"/>
</dbReference>
<keyword evidence="3" id="KW-0229">DNA integration</keyword>
<dbReference type="PROSITE" id="PS51898">
    <property type="entry name" value="TYR_RECOMBINASE"/>
    <property type="match status" value="1"/>
</dbReference>
<dbReference type="GO" id="GO:0015074">
    <property type="term" value="P:DNA integration"/>
    <property type="evidence" value="ECO:0007669"/>
    <property type="project" value="UniProtKB-KW"/>
</dbReference>
<dbReference type="SUPFAM" id="SSF56349">
    <property type="entry name" value="DNA breaking-rejoining enzymes"/>
    <property type="match status" value="1"/>
</dbReference>
<evidence type="ECO:0000256" key="1">
    <source>
        <dbReference type="ARBA" id="ARBA00003283"/>
    </source>
</evidence>
<dbReference type="CDD" id="cd01189">
    <property type="entry name" value="INT_ICEBs1_C_like"/>
    <property type="match status" value="1"/>
</dbReference>
<evidence type="ECO:0000256" key="4">
    <source>
        <dbReference type="ARBA" id="ARBA00023125"/>
    </source>
</evidence>
<dbReference type="InterPro" id="IPR010998">
    <property type="entry name" value="Integrase_recombinase_N"/>
</dbReference>
<dbReference type="InterPro" id="IPR050090">
    <property type="entry name" value="Tyrosine_recombinase_XerCD"/>
</dbReference>
<comment type="function">
    <text evidence="1">Site-specific tyrosine recombinase, which acts by catalyzing the cutting and rejoining of the recombining DNA molecules.</text>
</comment>
<dbReference type="PANTHER" id="PTHR30349:SF41">
    <property type="entry name" value="INTEGRASE_RECOMBINASE PROTEIN MJ0367-RELATED"/>
    <property type="match status" value="1"/>
</dbReference>
<dbReference type="InterPro" id="IPR004107">
    <property type="entry name" value="Integrase_SAM-like_N"/>
</dbReference>
<comment type="similarity">
    <text evidence="2">Belongs to the 'phage' integrase family.</text>
</comment>
<dbReference type="PANTHER" id="PTHR30349">
    <property type="entry name" value="PHAGE INTEGRASE-RELATED"/>
    <property type="match status" value="1"/>
</dbReference>
<dbReference type="GO" id="GO:0006310">
    <property type="term" value="P:DNA recombination"/>
    <property type="evidence" value="ECO:0007669"/>
    <property type="project" value="UniProtKB-KW"/>
</dbReference>
<dbReference type="Gene3D" id="1.10.150.130">
    <property type="match status" value="1"/>
</dbReference>
<gene>
    <name evidence="7" type="ORF">LKD37_11905</name>
</gene>
<dbReference type="EMBL" id="JAJEPW010000039">
    <property type="protein sequence ID" value="MCC2130204.1"/>
    <property type="molecule type" value="Genomic_DNA"/>
</dbReference>
<evidence type="ECO:0000313" key="7">
    <source>
        <dbReference type="EMBL" id="MCC2130204.1"/>
    </source>
</evidence>
<evidence type="ECO:0000256" key="5">
    <source>
        <dbReference type="ARBA" id="ARBA00023172"/>
    </source>
</evidence>
<keyword evidence="8" id="KW-1185">Reference proteome</keyword>
<dbReference type="InterPro" id="IPR013762">
    <property type="entry name" value="Integrase-like_cat_sf"/>
</dbReference>
<keyword evidence="4" id="KW-0238">DNA-binding</keyword>
<dbReference type="Gene3D" id="1.10.443.10">
    <property type="entry name" value="Intergrase catalytic core"/>
    <property type="match status" value="1"/>
</dbReference>
<evidence type="ECO:0000313" key="8">
    <source>
        <dbReference type="Proteomes" id="UP001199319"/>
    </source>
</evidence>
<accession>A0AAE3DGB7</accession>
<protein>
    <submittedName>
        <fullName evidence="7">Site-specific integrase</fullName>
    </submittedName>
</protein>
<keyword evidence="5" id="KW-0233">DNA recombination</keyword>
<evidence type="ECO:0000256" key="3">
    <source>
        <dbReference type="ARBA" id="ARBA00022908"/>
    </source>
</evidence>
<evidence type="ECO:0000259" key="6">
    <source>
        <dbReference type="PROSITE" id="PS51898"/>
    </source>
</evidence>
<comment type="caution">
    <text evidence="7">The sequence shown here is derived from an EMBL/GenBank/DDBJ whole genome shotgun (WGS) entry which is preliminary data.</text>
</comment>
<organism evidence="7 8">
    <name type="scientific">Brotocaccenecus cirricatena</name>
    <dbReference type="NCBI Taxonomy" id="3064195"/>
    <lineage>
        <taxon>Bacteria</taxon>
        <taxon>Bacillati</taxon>
        <taxon>Bacillota</taxon>
        <taxon>Clostridia</taxon>
        <taxon>Eubacteriales</taxon>
        <taxon>Oscillospiraceae</taxon>
        <taxon>Brotocaccenecus</taxon>
    </lineage>
</organism>
<proteinExistence type="inferred from homology"/>
<name>A0AAE3DGB7_9FIRM</name>
<dbReference type="Pfam" id="PF14659">
    <property type="entry name" value="Phage_int_SAM_3"/>
    <property type="match status" value="1"/>
</dbReference>
<feature type="domain" description="Tyr recombinase" evidence="6">
    <location>
        <begin position="169"/>
        <end position="364"/>
    </location>
</feature>
<dbReference type="AlphaFoldDB" id="A0AAE3DGB7"/>